<accession>A0AAE3U5C8</accession>
<evidence type="ECO:0000259" key="2">
    <source>
        <dbReference type="PROSITE" id="PS52015"/>
    </source>
</evidence>
<keyword evidence="1" id="KW-0732">Signal</keyword>
<gene>
    <name evidence="3" type="ORF">QNI16_09120</name>
</gene>
<feature type="domain" description="TonB C-terminal" evidence="2">
    <location>
        <begin position="47"/>
        <end position="108"/>
    </location>
</feature>
<evidence type="ECO:0000313" key="4">
    <source>
        <dbReference type="Proteomes" id="UP001241110"/>
    </source>
</evidence>
<dbReference type="GO" id="GO:0055085">
    <property type="term" value="P:transmembrane transport"/>
    <property type="evidence" value="ECO:0007669"/>
    <property type="project" value="InterPro"/>
</dbReference>
<name>A0AAE3U5C8_9BACT</name>
<reference evidence="3" key="1">
    <citation type="submission" date="2023-05" db="EMBL/GenBank/DDBJ databases">
        <authorList>
            <person name="Zhang X."/>
        </authorList>
    </citation>
    <scope>NUCLEOTIDE SEQUENCE</scope>
    <source>
        <strain evidence="3">YF14B1</strain>
    </source>
</reference>
<protein>
    <submittedName>
        <fullName evidence="3">Energy transducer TonB</fullName>
    </submittedName>
</protein>
<dbReference type="AlphaFoldDB" id="A0AAE3U5C8"/>
<dbReference type="EMBL" id="JASJOS010000004">
    <property type="protein sequence ID" value="MDJ1480644.1"/>
    <property type="molecule type" value="Genomic_DNA"/>
</dbReference>
<dbReference type="InterPro" id="IPR037682">
    <property type="entry name" value="TonB_C"/>
</dbReference>
<organism evidence="3 4">
    <name type="scientific">Xanthocytophaga flava</name>
    <dbReference type="NCBI Taxonomy" id="3048013"/>
    <lineage>
        <taxon>Bacteria</taxon>
        <taxon>Pseudomonadati</taxon>
        <taxon>Bacteroidota</taxon>
        <taxon>Cytophagia</taxon>
        <taxon>Cytophagales</taxon>
        <taxon>Rhodocytophagaceae</taxon>
        <taxon>Xanthocytophaga</taxon>
    </lineage>
</organism>
<feature type="signal peptide" evidence="1">
    <location>
        <begin position="1"/>
        <end position="19"/>
    </location>
</feature>
<dbReference type="Proteomes" id="UP001241110">
    <property type="component" value="Unassembled WGS sequence"/>
</dbReference>
<dbReference type="RefSeq" id="WP_313977496.1">
    <property type="nucleotide sequence ID" value="NZ_JASJOS010000004.1"/>
</dbReference>
<sequence length="108" mass="12193">MKPVFLLICMLLSVSLVFGQLEKETNSEGQKSNDSYGPIDEMPEFWGGQKALHKFISSTLRYPEKALKNKVSGVVYVSFMVKSSGYIEKILRLAKGLTKIVIKKPFVY</sequence>
<dbReference type="Gene3D" id="3.30.1150.10">
    <property type="match status" value="1"/>
</dbReference>
<dbReference type="PROSITE" id="PS52015">
    <property type="entry name" value="TONB_CTD"/>
    <property type="match status" value="1"/>
</dbReference>
<dbReference type="SUPFAM" id="SSF74653">
    <property type="entry name" value="TolA/TonB C-terminal domain"/>
    <property type="match status" value="1"/>
</dbReference>
<feature type="chain" id="PRO_5042205495" evidence="1">
    <location>
        <begin position="20"/>
        <end position="108"/>
    </location>
</feature>
<proteinExistence type="predicted"/>
<evidence type="ECO:0000313" key="3">
    <source>
        <dbReference type="EMBL" id="MDJ1480644.1"/>
    </source>
</evidence>
<comment type="caution">
    <text evidence="3">The sequence shown here is derived from an EMBL/GenBank/DDBJ whole genome shotgun (WGS) entry which is preliminary data.</text>
</comment>
<evidence type="ECO:0000256" key="1">
    <source>
        <dbReference type="SAM" id="SignalP"/>
    </source>
</evidence>